<evidence type="ECO:0000256" key="13">
    <source>
        <dbReference type="PIRNR" id="PIRNR000454"/>
    </source>
</evidence>
<dbReference type="FunFam" id="3.90.25.70:FF:000001">
    <property type="entry name" value="Fatty acid synthase subunit alpha"/>
    <property type="match status" value="1"/>
</dbReference>
<feature type="coiled-coil region" evidence="16">
    <location>
        <begin position="345"/>
        <end position="372"/>
    </location>
</feature>
<sequence length="1601" mass="176057">MTKYSDVDQELAHEMVVEMLAHQFAYPVKWIDTQDVLLEQQKTERLIEIGPSDTLTVMAKRTIKSQHQVKDSTLSIKRQLLSADADLAEIYYEVAPQTGAIPKVENRSPPLPPHTPAEENQTAKSAPIALASNSSKKPDLQVTALEIIIGIVAQKLKKTSSNISASSTIKSLVSGRSTLENEIIGDLVNEFGSVPDHSEEVVIQDLGKTIQDSFGGRLGKQTSRMVEQLLASKMPGGFSVNTARKYLESQWGFGEGRQDSCLLAAVVSGPSIRLSAEQDAHHFFDDIAKRHAAKTGLSLNEVIEKISTGSVANFDPATLRSLKEEQAAFLRKKLELYAEHLHIDLQAGSKSYAAAQATIKELEAQIDLWSNEHGDVYASGIKPMVDVRKARVYDSCWNWALQDVLSLFHQLTTGAVKAADPELKSRLFRIANRTSTKMMEMLQYLLVSCVKELPKAYRAAEVVLKRLIEQCKRSKGLPAVYRNFNCSKAPRTDIDEEGNISVTEIPRSQDENSVASIFQMKQKNSNGWIFNQEWTEIFLECLNECAEPGINFEDRVVLLTGAGMGSIGSEILGGLLAGGAKVIVTTSSFSLETTRFYQDIYVTYGATGSQLVVIPFNGGSQQDIDSLLTYIYDPSREGLGWDLDAVIPFAAISVKGREIDTVDSRSQLAHRIMMTNTVQLIGAIKRYKEKFGCDTRPAQVILPLSPNHGNFGGDGLYAESKLALESLFSKWKSESWSSYLCICGASIGWTRGTGLMNGNDLMAEEIEKLGVRTFSQQEMAVNILALLSYPVVDICQSQPLYADLNGGLDKIPDLSEVLGQIRKSINQTADVRRALAAEKALFNGASQNTDPNDIKARANIDLDFPQLPKMVELQSLSHLKGMVDLERVVVITGFSELGPYGNSRTRWEMEAYGKLSLEGCLELAWAMGLIKYTSTQIVKGQPYSGWIDAKTNEPVEEWDIKSKYEKHILDHTGNRLVEPELWGGYDPHKKQMLQEVVIEENLKPFEASKETAEAFRREHGLNAEIMEVPGSAGSTFTVCIRKGATLMIPKALNFGNDVTGQIPTGWDARTYGITEDIIASVDRITLFVLVCTVEALLSSGITDPYEIYQYIHTSQVGNCIGTGAGGIISLEKIHRGRSQEKEMSQDILQETFNNTVASWVNMLLLSSNGPIRTPVGACATAIESMDNAYDLIMSGKAKLCLVGGVDDLQENTSYEFANMKATSNGELEHAAGRDPKEMSRPTASTRQGFMESQGCGIQVVCTAKLALAMGLPIYGIVAFTGTSSDKIGRSIPAPGKGVMVNASETKTAFPSPFLDIKFRRRQLMSRKSLIEEFQNSELELLEAEVEALQSSDPSFDAEAYRSHRTVHIDLEVSRQTADALDSLGNSFYKNHPEIAPLRGALATWGLTIDDLDVCSFHGTSTVMNEKNECAVLQRQLEHLGRTKGNRMLGVFQKHLTGHPKGAAGAWMLNGGLQILQTGLVPGNRNADNVDAALEKFDHIALINKPIQTAGIKAFSVFSFGFGQKGAQAVAVHAKYLFATLEEYEFKTYSKKVVKRQQLALAAFNKSFMSNRLFVMKEKAPFDGTGEIDAMLNPNARLAKKL</sequence>
<evidence type="ECO:0000256" key="5">
    <source>
        <dbReference type="ARBA" id="ARBA00022450"/>
    </source>
</evidence>
<accession>A0A9P8CCR3</accession>
<keyword evidence="7 13" id="KW-0808">Transferase</keyword>
<dbReference type="Gene3D" id="3.90.25.70">
    <property type="match status" value="1"/>
</dbReference>
<dbReference type="Pfam" id="PF02801">
    <property type="entry name" value="Ketoacyl-synt_C"/>
    <property type="match status" value="1"/>
</dbReference>
<dbReference type="EC" id="2.3.1.41" evidence="3"/>
<feature type="region of interest" description="Disordered" evidence="17">
    <location>
        <begin position="101"/>
        <end position="132"/>
    </location>
</feature>
<comment type="similarity">
    <text evidence="1 13">Belongs to the thiolase-like superfamily. Fungal fatty acid synthetase subunit alpha family.</text>
</comment>
<keyword evidence="16" id="KW-0175">Coiled coil</keyword>
<evidence type="ECO:0000256" key="16">
    <source>
        <dbReference type="SAM" id="Coils"/>
    </source>
</evidence>
<dbReference type="PANTHER" id="PTHR10982">
    <property type="entry name" value="MALONYL COA-ACYL CARRIER PROTEIN TRANSACYLASE"/>
    <property type="match status" value="1"/>
</dbReference>
<keyword evidence="11" id="KW-0275">Fatty acid biosynthesis</keyword>
<protein>
    <recommendedName>
        <fullName evidence="4">Fatty acid synthase subunit alpha</fullName>
        <ecNumber evidence="2">1.1.1.100</ecNumber>
        <ecNumber evidence="3">2.3.1.41</ecNumber>
    </recommendedName>
</protein>
<dbReference type="CDD" id="cd00828">
    <property type="entry name" value="elong_cond_enzymes"/>
    <property type="match status" value="1"/>
</dbReference>
<dbReference type="InterPro" id="IPR016035">
    <property type="entry name" value="Acyl_Trfase/lysoPLipase"/>
</dbReference>
<dbReference type="FunFam" id="3.40.50.720:FF:000168">
    <property type="entry name" value="Fatty acid synthase subunit alpha"/>
    <property type="match status" value="1"/>
</dbReference>
<evidence type="ECO:0000313" key="19">
    <source>
        <dbReference type="EMBL" id="KAG9242263.1"/>
    </source>
</evidence>
<keyword evidence="9" id="KW-0521">NADP</keyword>
<comment type="caution">
    <text evidence="19">The sequence shown here is derived from an EMBL/GenBank/DDBJ whole genome shotgun (WGS) entry which is preliminary data.</text>
</comment>
<keyword evidence="5 13" id="KW-0596">Phosphopantetheine</keyword>
<evidence type="ECO:0000256" key="11">
    <source>
        <dbReference type="ARBA" id="ARBA00023160"/>
    </source>
</evidence>
<reference evidence="19" key="1">
    <citation type="journal article" date="2021" name="IMA Fungus">
        <title>Genomic characterization of three marine fungi, including Emericellopsis atlantica sp. nov. with signatures of a generalist lifestyle and marine biomass degradation.</title>
        <authorList>
            <person name="Hagestad O.C."/>
            <person name="Hou L."/>
            <person name="Andersen J.H."/>
            <person name="Hansen E.H."/>
            <person name="Altermark B."/>
            <person name="Li C."/>
            <person name="Kuhnert E."/>
            <person name="Cox R.J."/>
            <person name="Crous P.W."/>
            <person name="Spatafora J.W."/>
            <person name="Lail K."/>
            <person name="Amirebrahimi M."/>
            <person name="Lipzen A."/>
            <person name="Pangilinan J."/>
            <person name="Andreopoulos W."/>
            <person name="Hayes R.D."/>
            <person name="Ng V."/>
            <person name="Grigoriev I.V."/>
            <person name="Jackson S.A."/>
            <person name="Sutton T.D.S."/>
            <person name="Dobson A.D.W."/>
            <person name="Rama T."/>
        </authorList>
    </citation>
    <scope>NUCLEOTIDE SEQUENCE</scope>
    <source>
        <strain evidence="19">TRa3180A</strain>
    </source>
</reference>
<keyword evidence="10" id="KW-0560">Oxidoreductase</keyword>
<dbReference type="PROSITE" id="PS00606">
    <property type="entry name" value="KS3_1"/>
    <property type="match status" value="1"/>
</dbReference>
<dbReference type="Pfam" id="PF18325">
    <property type="entry name" value="Fas_alpha_ACP"/>
    <property type="match status" value="1"/>
</dbReference>
<dbReference type="Gene3D" id="6.10.250.1940">
    <property type="match status" value="1"/>
</dbReference>
<dbReference type="SUPFAM" id="SSF53901">
    <property type="entry name" value="Thiolase-like"/>
    <property type="match status" value="2"/>
</dbReference>
<organism evidence="19 20">
    <name type="scientific">Calycina marina</name>
    <dbReference type="NCBI Taxonomy" id="1763456"/>
    <lineage>
        <taxon>Eukaryota</taxon>
        <taxon>Fungi</taxon>
        <taxon>Dikarya</taxon>
        <taxon>Ascomycota</taxon>
        <taxon>Pezizomycotina</taxon>
        <taxon>Leotiomycetes</taxon>
        <taxon>Helotiales</taxon>
        <taxon>Pezizellaceae</taxon>
        <taxon>Calycina</taxon>
    </lineage>
</organism>
<dbReference type="InterPro" id="IPR026025">
    <property type="entry name" value="FAS_alpha_yeast"/>
</dbReference>
<evidence type="ECO:0000256" key="2">
    <source>
        <dbReference type="ARBA" id="ARBA00012948"/>
    </source>
</evidence>
<evidence type="ECO:0000256" key="3">
    <source>
        <dbReference type="ARBA" id="ARBA00013191"/>
    </source>
</evidence>
<keyword evidence="20" id="KW-1185">Reference proteome</keyword>
<dbReference type="InterPro" id="IPR041550">
    <property type="entry name" value="FASI_helical"/>
</dbReference>
<dbReference type="InterPro" id="IPR014030">
    <property type="entry name" value="Ketoacyl_synth_N"/>
</dbReference>
<keyword evidence="11" id="KW-0443">Lipid metabolism</keyword>
<keyword evidence="11" id="KW-0444">Lipid biosynthesis</keyword>
<dbReference type="Proteomes" id="UP000887226">
    <property type="component" value="Unassembled WGS sequence"/>
</dbReference>
<dbReference type="GO" id="GO:0042759">
    <property type="term" value="P:long-chain fatty acid biosynthetic process"/>
    <property type="evidence" value="ECO:0007669"/>
    <property type="project" value="UniProtKB-UniRule"/>
</dbReference>
<evidence type="ECO:0000259" key="18">
    <source>
        <dbReference type="PROSITE" id="PS52004"/>
    </source>
</evidence>
<name>A0A9P8CCR3_9HELO</name>
<dbReference type="GO" id="GO:0004316">
    <property type="term" value="F:3-oxoacyl-[acyl-carrier-protein] reductase (NADPH) activity"/>
    <property type="evidence" value="ECO:0007669"/>
    <property type="project" value="UniProtKB-EC"/>
</dbReference>
<keyword evidence="6" id="KW-0597">Phosphoprotein</keyword>
<dbReference type="EMBL" id="MU254094">
    <property type="protein sequence ID" value="KAG9242263.1"/>
    <property type="molecule type" value="Genomic_DNA"/>
</dbReference>
<dbReference type="EC" id="1.1.1.100" evidence="2"/>
<dbReference type="GO" id="GO:0004312">
    <property type="term" value="F:fatty acid synthase activity"/>
    <property type="evidence" value="ECO:0007669"/>
    <property type="project" value="InterPro"/>
</dbReference>
<proteinExistence type="inferred from homology"/>
<evidence type="ECO:0000256" key="1">
    <source>
        <dbReference type="ARBA" id="ARBA00007485"/>
    </source>
</evidence>
<dbReference type="GO" id="GO:0044550">
    <property type="term" value="P:secondary metabolite biosynthetic process"/>
    <property type="evidence" value="ECO:0007669"/>
    <property type="project" value="UniProtKB-ARBA"/>
</dbReference>
<dbReference type="InterPro" id="IPR050830">
    <property type="entry name" value="Fungal_FAS"/>
</dbReference>
<dbReference type="Gene3D" id="3.30.70.2490">
    <property type="match status" value="1"/>
</dbReference>
<dbReference type="SUPFAM" id="SSF52151">
    <property type="entry name" value="FabD/lysophospholipase-like"/>
    <property type="match status" value="1"/>
</dbReference>
<dbReference type="GO" id="GO:0005835">
    <property type="term" value="C:fatty acid synthase complex"/>
    <property type="evidence" value="ECO:0007669"/>
    <property type="project" value="InterPro"/>
</dbReference>
<dbReference type="InterPro" id="IPR020841">
    <property type="entry name" value="PKS_Beta-ketoAc_synthase_dom"/>
</dbReference>
<dbReference type="CDD" id="cd08950">
    <property type="entry name" value="KR_fFAS_SDR_c_like"/>
    <property type="match status" value="1"/>
</dbReference>
<dbReference type="Pfam" id="PF18314">
    <property type="entry name" value="FAS_I_H"/>
    <property type="match status" value="1"/>
</dbReference>
<dbReference type="InterPro" id="IPR014031">
    <property type="entry name" value="Ketoacyl_synth_C"/>
</dbReference>
<gene>
    <name evidence="19" type="ORF">BJ878DRAFT_180095</name>
</gene>
<dbReference type="PIRSF" id="PIRSF000454">
    <property type="entry name" value="FAS_yeast_alpha"/>
    <property type="match status" value="1"/>
</dbReference>
<evidence type="ECO:0000256" key="8">
    <source>
        <dbReference type="ARBA" id="ARBA00022832"/>
    </source>
</evidence>
<evidence type="ECO:0000256" key="10">
    <source>
        <dbReference type="ARBA" id="ARBA00023002"/>
    </source>
</evidence>
<dbReference type="InterPro" id="IPR047224">
    <property type="entry name" value="FAS_alpha_su_C"/>
</dbReference>
<evidence type="ECO:0000256" key="9">
    <source>
        <dbReference type="ARBA" id="ARBA00022857"/>
    </source>
</evidence>
<dbReference type="PROSITE" id="PS52004">
    <property type="entry name" value="KS3_2"/>
    <property type="match status" value="1"/>
</dbReference>
<evidence type="ECO:0000256" key="15">
    <source>
        <dbReference type="PIRSR" id="PIRSR000454-4"/>
    </source>
</evidence>
<dbReference type="Gene3D" id="6.10.140.1410">
    <property type="match status" value="1"/>
</dbReference>
<feature type="domain" description="Ketosynthase family 3 (KS3)" evidence="18">
    <location>
        <begin position="993"/>
        <end position="1532"/>
    </location>
</feature>
<evidence type="ECO:0000256" key="14">
    <source>
        <dbReference type="PIRSR" id="PIRSR000454-1"/>
    </source>
</evidence>
<dbReference type="GO" id="GO:0004315">
    <property type="term" value="F:3-oxoacyl-[acyl-carrier-protein] synthase activity"/>
    <property type="evidence" value="ECO:0007669"/>
    <property type="project" value="UniProtKB-EC"/>
</dbReference>
<dbReference type="InterPro" id="IPR036291">
    <property type="entry name" value="NAD(P)-bd_dom_sf"/>
</dbReference>
<comment type="catalytic activity">
    <reaction evidence="12">
        <text>a (3R)-hydroxyacyl-[ACP] + NADP(+) = a 3-oxoacyl-[ACP] + NADPH + H(+)</text>
        <dbReference type="Rhea" id="RHEA:17397"/>
        <dbReference type="Rhea" id="RHEA-COMP:9916"/>
        <dbReference type="Rhea" id="RHEA-COMP:9945"/>
        <dbReference type="ChEBI" id="CHEBI:15378"/>
        <dbReference type="ChEBI" id="CHEBI:57783"/>
        <dbReference type="ChEBI" id="CHEBI:58349"/>
        <dbReference type="ChEBI" id="CHEBI:78776"/>
        <dbReference type="ChEBI" id="CHEBI:78827"/>
        <dbReference type="EC" id="1.1.1.100"/>
    </reaction>
</comment>
<dbReference type="FunFam" id="3.30.70.2490:FF:000001">
    <property type="entry name" value="Fatty acid synthase subunit alpha"/>
    <property type="match status" value="1"/>
</dbReference>
<keyword evidence="8" id="KW-0276">Fatty acid metabolism</keyword>
<dbReference type="OrthoDB" id="4251012at2759"/>
<dbReference type="GO" id="GO:0008897">
    <property type="term" value="F:holo-[acyl-carrier-protein] synthase activity"/>
    <property type="evidence" value="ECO:0007669"/>
    <property type="project" value="InterPro"/>
</dbReference>
<dbReference type="InterPro" id="IPR018201">
    <property type="entry name" value="Ketoacyl_synth_AS"/>
</dbReference>
<evidence type="ECO:0000256" key="6">
    <source>
        <dbReference type="ARBA" id="ARBA00022553"/>
    </source>
</evidence>
<evidence type="ECO:0000256" key="7">
    <source>
        <dbReference type="ARBA" id="ARBA00022679"/>
    </source>
</evidence>
<evidence type="ECO:0000256" key="12">
    <source>
        <dbReference type="ARBA" id="ARBA00048508"/>
    </source>
</evidence>
<evidence type="ECO:0000256" key="17">
    <source>
        <dbReference type="SAM" id="MobiDB-lite"/>
    </source>
</evidence>
<dbReference type="SUPFAM" id="SSF51735">
    <property type="entry name" value="NAD(P)-binding Rossmann-fold domains"/>
    <property type="match status" value="1"/>
</dbReference>
<feature type="active site" description="For beta-ketoacyl synthase activity" evidence="14">
    <location>
        <position position="1178"/>
    </location>
</feature>
<feature type="modified residue" description="O-(pantetheine 4'-phosphoryl)serine" evidence="15">
    <location>
        <position position="177"/>
    </location>
</feature>
<evidence type="ECO:0000256" key="4">
    <source>
        <dbReference type="ARBA" id="ARBA00014008"/>
    </source>
</evidence>
<evidence type="ECO:0000313" key="20">
    <source>
        <dbReference type="Proteomes" id="UP000887226"/>
    </source>
</evidence>
<dbReference type="Gene3D" id="3.40.50.720">
    <property type="entry name" value="NAD(P)-binding Rossmann-like Domain"/>
    <property type="match status" value="1"/>
</dbReference>
<dbReference type="PANTHER" id="PTHR10982:SF21">
    <property type="entry name" value="FATTY ACID SYNTHASE SUBUNIT BETA"/>
    <property type="match status" value="1"/>
</dbReference>
<dbReference type="InterPro" id="IPR016039">
    <property type="entry name" value="Thiolase-like"/>
</dbReference>
<dbReference type="Pfam" id="PF00109">
    <property type="entry name" value="ketoacyl-synt"/>
    <property type="match status" value="1"/>
</dbReference>
<dbReference type="Gene3D" id="3.40.47.10">
    <property type="match status" value="1"/>
</dbReference>
<dbReference type="InterPro" id="IPR040899">
    <property type="entry name" value="Fas_alpha_ACP"/>
</dbReference>
<dbReference type="Gene3D" id="6.10.250.1930">
    <property type="match status" value="1"/>
</dbReference>